<evidence type="ECO:0000256" key="2">
    <source>
        <dbReference type="ARBA" id="ARBA00010838"/>
    </source>
</evidence>
<gene>
    <name evidence="10" type="ORF">ACFOX0_22635</name>
</gene>
<evidence type="ECO:0000256" key="3">
    <source>
        <dbReference type="ARBA" id="ARBA00012744"/>
    </source>
</evidence>
<dbReference type="PANTHER" id="PTHR10353">
    <property type="entry name" value="GLYCOSYL HYDROLASE"/>
    <property type="match status" value="1"/>
</dbReference>
<comment type="caution">
    <text evidence="10">The sequence shown here is derived from an EMBL/GenBank/DDBJ whole genome shotgun (WGS) entry which is preliminary data.</text>
</comment>
<dbReference type="InterPro" id="IPR017853">
    <property type="entry name" value="GH"/>
</dbReference>
<protein>
    <recommendedName>
        <fullName evidence="3 9">Beta-glucosidase</fullName>
        <ecNumber evidence="3 9">3.2.1.21</ecNumber>
    </recommendedName>
</protein>
<dbReference type="SUPFAM" id="SSF51445">
    <property type="entry name" value="(Trans)glycosidases"/>
    <property type="match status" value="1"/>
</dbReference>
<dbReference type="PANTHER" id="PTHR10353:SF36">
    <property type="entry name" value="LP05116P"/>
    <property type="match status" value="1"/>
</dbReference>
<proteinExistence type="inferred from homology"/>
<evidence type="ECO:0000256" key="6">
    <source>
        <dbReference type="ARBA" id="ARBA00023277"/>
    </source>
</evidence>
<dbReference type="Pfam" id="PF00232">
    <property type="entry name" value="Glyco_hydro_1"/>
    <property type="match status" value="1"/>
</dbReference>
<evidence type="ECO:0000256" key="4">
    <source>
        <dbReference type="ARBA" id="ARBA00022801"/>
    </source>
</evidence>
<dbReference type="EC" id="3.2.1.21" evidence="3 9"/>
<keyword evidence="6" id="KW-0119">Carbohydrate metabolism</keyword>
<comment type="catalytic activity">
    <reaction evidence="1 9">
        <text>Hydrolysis of terminal, non-reducing beta-D-glucosyl residues with release of beta-D-glucose.</text>
        <dbReference type="EC" id="3.2.1.21"/>
    </reaction>
</comment>
<dbReference type="RefSeq" id="WP_377549354.1">
    <property type="nucleotide sequence ID" value="NZ_JBHSBN010000017.1"/>
</dbReference>
<evidence type="ECO:0000313" key="11">
    <source>
        <dbReference type="Proteomes" id="UP001595868"/>
    </source>
</evidence>
<evidence type="ECO:0000256" key="5">
    <source>
        <dbReference type="ARBA" id="ARBA00023001"/>
    </source>
</evidence>
<evidence type="ECO:0000256" key="8">
    <source>
        <dbReference type="ARBA" id="ARBA00023326"/>
    </source>
</evidence>
<organism evidence="10 11">
    <name type="scientific">Micromonospora zhanjiangensis</name>
    <dbReference type="NCBI Taxonomy" id="1522057"/>
    <lineage>
        <taxon>Bacteria</taxon>
        <taxon>Bacillati</taxon>
        <taxon>Actinomycetota</taxon>
        <taxon>Actinomycetes</taxon>
        <taxon>Micromonosporales</taxon>
        <taxon>Micromonosporaceae</taxon>
        <taxon>Micromonospora</taxon>
    </lineage>
</organism>
<comment type="similarity">
    <text evidence="2 9">Belongs to the glycosyl hydrolase 1 family.</text>
</comment>
<dbReference type="PROSITE" id="PS00653">
    <property type="entry name" value="GLYCOSYL_HYDROL_F1_2"/>
    <property type="match status" value="1"/>
</dbReference>
<dbReference type="Gene3D" id="3.20.20.80">
    <property type="entry name" value="Glycosidases"/>
    <property type="match status" value="1"/>
</dbReference>
<keyword evidence="11" id="KW-1185">Reference proteome</keyword>
<evidence type="ECO:0000313" key="10">
    <source>
        <dbReference type="EMBL" id="MFC4108719.1"/>
    </source>
</evidence>
<dbReference type="Proteomes" id="UP001595868">
    <property type="component" value="Unassembled WGS sequence"/>
</dbReference>
<keyword evidence="8" id="KW-0624">Polysaccharide degradation</keyword>
<keyword evidence="4 9" id="KW-0378">Hydrolase</keyword>
<keyword evidence="5" id="KW-0136">Cellulose degradation</keyword>
<dbReference type="PRINTS" id="PR00131">
    <property type="entry name" value="GLHYDRLASE1"/>
</dbReference>
<dbReference type="InterPro" id="IPR033132">
    <property type="entry name" value="GH_1_N_CS"/>
</dbReference>
<name>A0ABV8KRT6_9ACTN</name>
<dbReference type="NCBIfam" id="TIGR03356">
    <property type="entry name" value="BGL"/>
    <property type="match status" value="1"/>
</dbReference>
<evidence type="ECO:0000256" key="9">
    <source>
        <dbReference type="RuleBase" id="RU361175"/>
    </source>
</evidence>
<reference evidence="11" key="1">
    <citation type="journal article" date="2019" name="Int. J. Syst. Evol. Microbiol.">
        <title>The Global Catalogue of Microorganisms (GCM) 10K type strain sequencing project: providing services to taxonomists for standard genome sequencing and annotation.</title>
        <authorList>
            <consortium name="The Broad Institute Genomics Platform"/>
            <consortium name="The Broad Institute Genome Sequencing Center for Infectious Disease"/>
            <person name="Wu L."/>
            <person name="Ma J."/>
        </authorList>
    </citation>
    <scope>NUCLEOTIDE SEQUENCE [LARGE SCALE GENOMIC DNA]</scope>
    <source>
        <strain evidence="11">2902at01</strain>
    </source>
</reference>
<dbReference type="InterPro" id="IPR017736">
    <property type="entry name" value="Glyco_hydro_1_beta-glucosidase"/>
</dbReference>
<dbReference type="InterPro" id="IPR001360">
    <property type="entry name" value="Glyco_hydro_1"/>
</dbReference>
<evidence type="ECO:0000256" key="7">
    <source>
        <dbReference type="ARBA" id="ARBA00023295"/>
    </source>
</evidence>
<sequence>MNRTSFPENFVWGSATAAYQIEGAVDADGRTPSIWDTFSRTPGAVADGHTGDEACDHYHRWREDVDLIAGLGLRAYRFSVAWPRVIPGGDGPVNAAGLDFYDRLVDELCRRGIAPMVTLYHWDLPQSLEDRGGWPVRDTAEHFADYATAVHDRLGDRVASWLTLNEPWCSAYLGYGSGRHAPGRRDPAATFAAVHHLLLAHGLGTQALRAAGARSVGLALNPAVVRPVDPDSAADADAVRLIDGLHNRVFLDPVLGDGYPADMVTHMARFGGTPWLADGDEKTIAAPIDLLGLNYYSPTWVAARPGADGGDGTYPGSEGIEFTSPDLPHTSSGWPVDPSGLTELLRRVARDYPGVPLWITENGAAFEDRVVGDRVPDRDRIAYLDGHLRAVRAALDSGVDVRGYLLWSLLDNFEWAEGYHKRFGIVRVDYPTQRRILKDSAHWYRSVIRDNALPDPA</sequence>
<keyword evidence="7 9" id="KW-0326">Glycosidase</keyword>
<dbReference type="GO" id="GO:0008422">
    <property type="term" value="F:beta-glucosidase activity"/>
    <property type="evidence" value="ECO:0007669"/>
    <property type="project" value="UniProtKB-EC"/>
</dbReference>
<accession>A0ABV8KRT6</accession>
<evidence type="ECO:0000256" key="1">
    <source>
        <dbReference type="ARBA" id="ARBA00000448"/>
    </source>
</evidence>
<dbReference type="EMBL" id="JBHSBN010000017">
    <property type="protein sequence ID" value="MFC4108719.1"/>
    <property type="molecule type" value="Genomic_DNA"/>
</dbReference>